<evidence type="ECO:0000313" key="2">
    <source>
        <dbReference type="Proteomes" id="UP001386955"/>
    </source>
</evidence>
<reference evidence="1 2" key="1">
    <citation type="submission" date="2024-01" db="EMBL/GenBank/DDBJ databases">
        <title>The genomes of 5 underutilized Papilionoideae crops provide insights into root nodulation and disease resistanc.</title>
        <authorList>
            <person name="Jiang F."/>
        </authorList>
    </citation>
    <scope>NUCLEOTIDE SEQUENCE [LARGE SCALE GENOMIC DNA]</scope>
    <source>
        <strain evidence="1">DUOXIRENSHENG_FW03</strain>
        <tissue evidence="1">Leaves</tissue>
    </source>
</reference>
<name>A0AAN9XFA0_PSOTE</name>
<comment type="caution">
    <text evidence="1">The sequence shown here is derived from an EMBL/GenBank/DDBJ whole genome shotgun (WGS) entry which is preliminary data.</text>
</comment>
<protein>
    <submittedName>
        <fullName evidence="1">Uncharacterized protein</fullName>
    </submittedName>
</protein>
<dbReference type="AlphaFoldDB" id="A0AAN9XFA0"/>
<keyword evidence="2" id="KW-1185">Reference proteome</keyword>
<dbReference type="EMBL" id="JAYMYS010000006">
    <property type="protein sequence ID" value="KAK7390463.1"/>
    <property type="molecule type" value="Genomic_DNA"/>
</dbReference>
<proteinExistence type="predicted"/>
<organism evidence="1 2">
    <name type="scientific">Psophocarpus tetragonolobus</name>
    <name type="common">Winged bean</name>
    <name type="synonym">Dolichos tetragonolobus</name>
    <dbReference type="NCBI Taxonomy" id="3891"/>
    <lineage>
        <taxon>Eukaryota</taxon>
        <taxon>Viridiplantae</taxon>
        <taxon>Streptophyta</taxon>
        <taxon>Embryophyta</taxon>
        <taxon>Tracheophyta</taxon>
        <taxon>Spermatophyta</taxon>
        <taxon>Magnoliopsida</taxon>
        <taxon>eudicotyledons</taxon>
        <taxon>Gunneridae</taxon>
        <taxon>Pentapetalae</taxon>
        <taxon>rosids</taxon>
        <taxon>fabids</taxon>
        <taxon>Fabales</taxon>
        <taxon>Fabaceae</taxon>
        <taxon>Papilionoideae</taxon>
        <taxon>50 kb inversion clade</taxon>
        <taxon>NPAAA clade</taxon>
        <taxon>indigoferoid/millettioid clade</taxon>
        <taxon>Phaseoleae</taxon>
        <taxon>Psophocarpus</taxon>
    </lineage>
</organism>
<dbReference type="Proteomes" id="UP001386955">
    <property type="component" value="Unassembled WGS sequence"/>
</dbReference>
<gene>
    <name evidence="1" type="ORF">VNO78_25769</name>
</gene>
<sequence length="82" mass="9245">MRKEWLCAAGGAVCRVRRRQSGGHLVSLSTTPAWPGMWAPPLSERSSLGSKIHLKQIKVIEILQDNYGREKRDEEGREKEAT</sequence>
<accession>A0AAN9XFA0</accession>
<evidence type="ECO:0000313" key="1">
    <source>
        <dbReference type="EMBL" id="KAK7390463.1"/>
    </source>
</evidence>